<dbReference type="Proteomes" id="UP000619512">
    <property type="component" value="Unassembled WGS sequence"/>
</dbReference>
<dbReference type="InterPro" id="IPR001375">
    <property type="entry name" value="Peptidase_S9_cat"/>
</dbReference>
<dbReference type="EMBL" id="BMWW01000001">
    <property type="protein sequence ID" value="GGY73421.1"/>
    <property type="molecule type" value="Genomic_DNA"/>
</dbReference>
<feature type="signal peptide" evidence="2">
    <location>
        <begin position="1"/>
        <end position="22"/>
    </location>
</feature>
<keyword evidence="1" id="KW-0378">Hydrolase</keyword>
<dbReference type="SUPFAM" id="SSF50960">
    <property type="entry name" value="TolB, C-terminal domain"/>
    <property type="match status" value="1"/>
</dbReference>
<dbReference type="SUPFAM" id="SSF53474">
    <property type="entry name" value="alpha/beta-Hydrolases"/>
    <property type="match status" value="1"/>
</dbReference>
<name>A0A4P7BFB7_9BURK</name>
<dbReference type="Proteomes" id="UP000294359">
    <property type="component" value="Chromosome"/>
</dbReference>
<dbReference type="GO" id="GO:0004252">
    <property type="term" value="F:serine-type endopeptidase activity"/>
    <property type="evidence" value="ECO:0007669"/>
    <property type="project" value="TreeGrafter"/>
</dbReference>
<dbReference type="RefSeq" id="WP_134384977.1">
    <property type="nucleotide sequence ID" value="NZ_BMWW01000001.1"/>
</dbReference>
<feature type="chain" id="PRO_5044606762" evidence="2">
    <location>
        <begin position="23"/>
        <end position="662"/>
    </location>
</feature>
<dbReference type="PANTHER" id="PTHR42776:SF27">
    <property type="entry name" value="DIPEPTIDYL PEPTIDASE FAMILY MEMBER 6"/>
    <property type="match status" value="1"/>
</dbReference>
<proteinExistence type="predicted"/>
<protein>
    <submittedName>
        <fullName evidence="4 5">Peptidase</fullName>
    </submittedName>
</protein>
<reference evidence="4" key="1">
    <citation type="journal article" date="2014" name="Int. J. Syst. Evol. Microbiol.">
        <title>Complete genome sequence of Corynebacterium casei LMG S-19264T (=DSM 44701T), isolated from a smear-ripened cheese.</title>
        <authorList>
            <consortium name="US DOE Joint Genome Institute (JGI-PGF)"/>
            <person name="Walter F."/>
            <person name="Albersmeier A."/>
            <person name="Kalinowski J."/>
            <person name="Ruckert C."/>
        </authorList>
    </citation>
    <scope>NUCLEOTIDE SEQUENCE</scope>
    <source>
        <strain evidence="4">KCTC 12344</strain>
    </source>
</reference>
<sequence>MRSFLLKPVLAATICLSPLVGAAAAPPVEAFFGEPTVAMATLSPKGNYVAYLHTDAQRKQRIVVRSTRNLDDATVTAQSQGEDAPITGIHWVNEDRLTFTVKDMRVEFEGNLDEFAADRDGSNLQHLISGNWRHRQETTGSHLKTRVLTAAYAYHGPTHDGSDDIIVEKYIWNSLDMQPESSRLYRLNTRTRILSDLFQGTQPGKVRAWLLDADDAPRIAFSSDKGRCILSYREKNGKDWAEISNTDCYKETRFHPAFFDSRNTLYVTASYKGTTALYTFDIARHERSKEPLIVLDGFDFGGYPEMDHAARKLLGVHFQSDARSTVWFDPAMKEAQGKIDALVPGMSNQVTCGMDCRNTPALLVRSSSDRQPMQYLIYTPATNAVVSLGSTHPDIQHRDMGIRDFHRIDARDGLKIPTYVTMPPGKTKGPLPAVMLVHGGPWVRGGSWEWDAQAQFLASRGYVVLQPEFRGSLGFGFAHFRAGWQQWGRAMQDDLADTAQWAIRQGLADPKRIAIMGGSYGGYATLMGLIRNPELFRAGIDSFGVSDIDLMFTSAQADVSENNTRYDMRTLIGDPDKDAEVLRQNSPVALASRLTQPLMIAHGSEDRRVPIAHAERLRRALSEHNRKVDWVVYANEGHGLRHENNRIDFWKRVEQFLVTNLK</sequence>
<dbReference type="InterPro" id="IPR029058">
    <property type="entry name" value="AB_hydrolase_fold"/>
</dbReference>
<dbReference type="AlphaFoldDB" id="A0A4P7BFB7"/>
<evidence type="ECO:0000259" key="3">
    <source>
        <dbReference type="Pfam" id="PF00326"/>
    </source>
</evidence>
<dbReference type="Pfam" id="PF00326">
    <property type="entry name" value="Peptidase_S9"/>
    <property type="match status" value="1"/>
</dbReference>
<dbReference type="Gene3D" id="3.40.50.1820">
    <property type="entry name" value="alpha/beta hydrolase"/>
    <property type="match status" value="1"/>
</dbReference>
<feature type="domain" description="Peptidase S9 prolyl oligopeptidase catalytic" evidence="3">
    <location>
        <begin position="448"/>
        <end position="661"/>
    </location>
</feature>
<dbReference type="EMBL" id="CP038026">
    <property type="protein sequence ID" value="QBQ36697.1"/>
    <property type="molecule type" value="Genomic_DNA"/>
</dbReference>
<evidence type="ECO:0000256" key="2">
    <source>
        <dbReference type="SAM" id="SignalP"/>
    </source>
</evidence>
<accession>A0A4P7BFB7</accession>
<reference evidence="4" key="3">
    <citation type="submission" date="2022-12" db="EMBL/GenBank/DDBJ databases">
        <authorList>
            <person name="Sun Q."/>
            <person name="Kim S."/>
        </authorList>
    </citation>
    <scope>NUCLEOTIDE SEQUENCE</scope>
    <source>
        <strain evidence="4">KCTC 12344</strain>
    </source>
</reference>
<reference evidence="5 6" key="2">
    <citation type="submission" date="2019-03" db="EMBL/GenBank/DDBJ databases">
        <title>Draft Genome Sequences of Six Type Strains of the Genus Massilia.</title>
        <authorList>
            <person name="Miess H."/>
            <person name="Frediansyhah A."/>
            <person name="Gross H."/>
        </authorList>
    </citation>
    <scope>NUCLEOTIDE SEQUENCE [LARGE SCALE GENOMIC DNA]</scope>
    <source>
        <strain evidence="5 6">DSM 17505</strain>
    </source>
</reference>
<dbReference type="GO" id="GO:0006508">
    <property type="term" value="P:proteolysis"/>
    <property type="evidence" value="ECO:0007669"/>
    <property type="project" value="InterPro"/>
</dbReference>
<evidence type="ECO:0000313" key="4">
    <source>
        <dbReference type="EMBL" id="GGY73421.1"/>
    </source>
</evidence>
<organism evidence="4 7">
    <name type="scientific">Pseudoduganella plicata</name>
    <dbReference type="NCBI Taxonomy" id="321984"/>
    <lineage>
        <taxon>Bacteria</taxon>
        <taxon>Pseudomonadati</taxon>
        <taxon>Pseudomonadota</taxon>
        <taxon>Betaproteobacteria</taxon>
        <taxon>Burkholderiales</taxon>
        <taxon>Oxalobacteraceae</taxon>
        <taxon>Telluria group</taxon>
        <taxon>Pseudoduganella</taxon>
    </lineage>
</organism>
<evidence type="ECO:0000313" key="7">
    <source>
        <dbReference type="Proteomes" id="UP000619512"/>
    </source>
</evidence>
<dbReference type="PANTHER" id="PTHR42776">
    <property type="entry name" value="SERINE PEPTIDASE S9 FAMILY MEMBER"/>
    <property type="match status" value="1"/>
</dbReference>
<gene>
    <name evidence="5" type="ORF">E1742_11375</name>
    <name evidence="4" type="ORF">GCM10007388_01920</name>
</gene>
<keyword evidence="6" id="KW-1185">Reference proteome</keyword>
<evidence type="ECO:0000313" key="6">
    <source>
        <dbReference type="Proteomes" id="UP000294359"/>
    </source>
</evidence>
<dbReference type="OrthoDB" id="4269629at2"/>
<evidence type="ECO:0000313" key="5">
    <source>
        <dbReference type="EMBL" id="QBQ36697.1"/>
    </source>
</evidence>
<keyword evidence="2" id="KW-0732">Signal</keyword>
<evidence type="ECO:0000256" key="1">
    <source>
        <dbReference type="ARBA" id="ARBA00022801"/>
    </source>
</evidence>